<comment type="caution">
    <text evidence="1">The sequence shown here is derived from an EMBL/GenBank/DDBJ whole genome shotgun (WGS) entry which is preliminary data.</text>
</comment>
<proteinExistence type="predicted"/>
<keyword evidence="2" id="KW-1185">Reference proteome</keyword>
<gene>
    <name evidence="1" type="ORF">EVAR_12485_1</name>
</gene>
<dbReference type="Proteomes" id="UP000299102">
    <property type="component" value="Unassembled WGS sequence"/>
</dbReference>
<accession>A0A4C1TPI7</accession>
<sequence length="115" mass="12954">MCFHGGRKVPGGHWAPAATSYIVWPTGVGYFVCAMQMSKYLHTVLRHFTTVAFIYFEIATSCGGDANYKLIRCAQYTAHAQVFSEKNHKKKSFQPYAIDAFTSHRYCCDVLSNTV</sequence>
<dbReference type="AlphaFoldDB" id="A0A4C1TPI7"/>
<evidence type="ECO:0000313" key="1">
    <source>
        <dbReference type="EMBL" id="GBP15893.1"/>
    </source>
</evidence>
<organism evidence="1 2">
    <name type="scientific">Eumeta variegata</name>
    <name type="common">Bagworm moth</name>
    <name type="synonym">Eumeta japonica</name>
    <dbReference type="NCBI Taxonomy" id="151549"/>
    <lineage>
        <taxon>Eukaryota</taxon>
        <taxon>Metazoa</taxon>
        <taxon>Ecdysozoa</taxon>
        <taxon>Arthropoda</taxon>
        <taxon>Hexapoda</taxon>
        <taxon>Insecta</taxon>
        <taxon>Pterygota</taxon>
        <taxon>Neoptera</taxon>
        <taxon>Endopterygota</taxon>
        <taxon>Lepidoptera</taxon>
        <taxon>Glossata</taxon>
        <taxon>Ditrysia</taxon>
        <taxon>Tineoidea</taxon>
        <taxon>Psychidae</taxon>
        <taxon>Oiketicinae</taxon>
        <taxon>Eumeta</taxon>
    </lineage>
</organism>
<dbReference type="EMBL" id="BGZK01000075">
    <property type="protein sequence ID" value="GBP15893.1"/>
    <property type="molecule type" value="Genomic_DNA"/>
</dbReference>
<name>A0A4C1TPI7_EUMVA</name>
<protein>
    <submittedName>
        <fullName evidence="1">Uncharacterized protein</fullName>
    </submittedName>
</protein>
<evidence type="ECO:0000313" key="2">
    <source>
        <dbReference type="Proteomes" id="UP000299102"/>
    </source>
</evidence>
<reference evidence="1 2" key="1">
    <citation type="journal article" date="2019" name="Commun. Biol.">
        <title>The bagworm genome reveals a unique fibroin gene that provides high tensile strength.</title>
        <authorList>
            <person name="Kono N."/>
            <person name="Nakamura H."/>
            <person name="Ohtoshi R."/>
            <person name="Tomita M."/>
            <person name="Numata K."/>
            <person name="Arakawa K."/>
        </authorList>
    </citation>
    <scope>NUCLEOTIDE SEQUENCE [LARGE SCALE GENOMIC DNA]</scope>
</reference>